<dbReference type="InterPro" id="IPR000872">
    <property type="entry name" value="Tafazzin"/>
</dbReference>
<evidence type="ECO:0000256" key="4">
    <source>
        <dbReference type="ARBA" id="ARBA00022787"/>
    </source>
</evidence>
<dbReference type="GO" id="GO:0047184">
    <property type="term" value="F:1-acylglycerophosphocholine O-acyltransferase activity"/>
    <property type="evidence" value="ECO:0007669"/>
    <property type="project" value="TreeGrafter"/>
</dbReference>
<dbReference type="PANTHER" id="PTHR12497">
    <property type="entry name" value="TAZ PROTEIN TAFAZZIN"/>
    <property type="match status" value="1"/>
</dbReference>
<dbReference type="GO" id="GO:0005741">
    <property type="term" value="C:mitochondrial outer membrane"/>
    <property type="evidence" value="ECO:0007669"/>
    <property type="project" value="UniProtKB-SubCell"/>
</dbReference>
<evidence type="ECO:0000256" key="6">
    <source>
        <dbReference type="ARBA" id="ARBA00023098"/>
    </source>
</evidence>
<keyword evidence="3" id="KW-0808">Transferase</keyword>
<dbReference type="OrthoDB" id="193467at2759"/>
<feature type="domain" description="Phospholipid/glycerol acyltransferase" evidence="14">
    <location>
        <begin position="71"/>
        <end position="195"/>
    </location>
</feature>
<dbReference type="PANTHER" id="PTHR12497:SF0">
    <property type="entry name" value="TAFAZZIN"/>
    <property type="match status" value="1"/>
</dbReference>
<evidence type="ECO:0000259" key="14">
    <source>
        <dbReference type="SMART" id="SM00563"/>
    </source>
</evidence>
<keyword evidence="8" id="KW-0472">Membrane</keyword>
<evidence type="ECO:0000256" key="7">
    <source>
        <dbReference type="ARBA" id="ARBA00023128"/>
    </source>
</evidence>
<evidence type="ECO:0000256" key="11">
    <source>
        <dbReference type="ARBA" id="ARBA00047906"/>
    </source>
</evidence>
<dbReference type="FunCoup" id="A0A1S3JRE3">
    <property type="interactions" value="1098"/>
</dbReference>
<sequence length="273" mass="31823">MTQKPGDSKLKWLVPPRNADGRFPLRWRMPSWMTLSFFNMISKMWSKITYVQTHNLEILQSALESRQGRPLITVSNHASCIDDPLIWGVLKWRHLLNTELMRWDPGAEDVISKWPLTNRLCSWGKVVPIRRGDGVFQHTMNFLVDELNRGNWVHVFPEGKINVTKEPMRLKWGVGRLIAECKIDPLVIPIWHLGADDILPNRKPYFPPRILKELTIYVGNPLEFKTLLEQLKIAKKSPMEIRKAITDVIQEEFLELKAKAEHLHNSRKIMPKS</sequence>
<evidence type="ECO:0000256" key="8">
    <source>
        <dbReference type="ARBA" id="ARBA00023136"/>
    </source>
</evidence>
<comment type="catalytic activity">
    <reaction evidence="12">
        <text>1,2-di-(9Z-octadecenoyl)-sn-glycero-3-phosphocholine + 1-hexadecanoyl-sn-glycero-3-phosphocholine = 1-hexadecanoyl-2-(9Z-octadecenoyl)-sn-glycero-3-phosphocholine + 1-(9Z-octadecenoyl)-sn-glycero-3-phosphocholine</text>
        <dbReference type="Rhea" id="RHEA:43816"/>
        <dbReference type="ChEBI" id="CHEBI:28610"/>
        <dbReference type="ChEBI" id="CHEBI:72998"/>
        <dbReference type="ChEBI" id="CHEBI:73001"/>
        <dbReference type="ChEBI" id="CHEBI:74669"/>
    </reaction>
    <physiologicalReaction direction="left-to-right" evidence="12">
        <dbReference type="Rhea" id="RHEA:43817"/>
    </physiologicalReaction>
    <physiologicalReaction direction="right-to-left" evidence="12">
        <dbReference type="Rhea" id="RHEA:43818"/>
    </physiologicalReaction>
</comment>
<comment type="similarity">
    <text evidence="2 13">Belongs to the taffazin family.</text>
</comment>
<evidence type="ECO:0000256" key="12">
    <source>
        <dbReference type="ARBA" id="ARBA00049543"/>
    </source>
</evidence>
<evidence type="ECO:0000256" key="5">
    <source>
        <dbReference type="ARBA" id="ARBA00022792"/>
    </source>
</evidence>
<gene>
    <name evidence="16" type="primary">LOC106175493</name>
</gene>
<evidence type="ECO:0000256" key="1">
    <source>
        <dbReference type="ARBA" id="ARBA00004137"/>
    </source>
</evidence>
<keyword evidence="4" id="KW-1000">Mitochondrion outer membrane</keyword>
<proteinExistence type="inferred from homology"/>
<evidence type="ECO:0000313" key="15">
    <source>
        <dbReference type="Proteomes" id="UP000085678"/>
    </source>
</evidence>
<dbReference type="SUPFAM" id="SSF69593">
    <property type="entry name" value="Glycerol-3-phosphate (1)-acyltransferase"/>
    <property type="match status" value="1"/>
</dbReference>
<name>A0A1S3JRE3_LINAN</name>
<keyword evidence="9" id="KW-0012">Acyltransferase</keyword>
<dbReference type="PRINTS" id="PR00979">
    <property type="entry name" value="TAFAZZIN"/>
</dbReference>
<evidence type="ECO:0000256" key="2">
    <source>
        <dbReference type="ARBA" id="ARBA00010524"/>
    </source>
</evidence>
<reference evidence="16" key="1">
    <citation type="submission" date="2025-08" db="UniProtKB">
        <authorList>
            <consortium name="RefSeq"/>
        </authorList>
    </citation>
    <scope>IDENTIFICATION</scope>
    <source>
        <tissue evidence="16">Gonads</tissue>
    </source>
</reference>
<evidence type="ECO:0000256" key="3">
    <source>
        <dbReference type="ARBA" id="ARBA00022679"/>
    </source>
</evidence>
<dbReference type="KEGG" id="lak:106175493"/>
<evidence type="ECO:0000313" key="16">
    <source>
        <dbReference type="RefSeq" id="XP_013412978.1"/>
    </source>
</evidence>
<comment type="catalytic activity">
    <reaction evidence="11">
        <text>1'-[1,2-diacyl-sn-glycero-3-phospho],3'-[1-acyl-sn-glycero-3-phospho]-glycerol + a 1,2-diacyl-sn-glycero-3-phosphocholine = a cardiolipin + a 1-acyl-sn-glycero-3-phosphocholine</text>
        <dbReference type="Rhea" id="RHEA:33731"/>
        <dbReference type="ChEBI" id="CHEBI:57643"/>
        <dbReference type="ChEBI" id="CHEBI:58168"/>
        <dbReference type="ChEBI" id="CHEBI:62237"/>
        <dbReference type="ChEBI" id="CHEBI:64743"/>
    </reaction>
    <physiologicalReaction direction="left-to-right" evidence="11">
        <dbReference type="Rhea" id="RHEA:33732"/>
    </physiologicalReaction>
    <physiologicalReaction direction="right-to-left" evidence="11">
        <dbReference type="Rhea" id="RHEA:33733"/>
    </physiologicalReaction>
</comment>
<evidence type="ECO:0000256" key="13">
    <source>
        <dbReference type="RuleBase" id="RU365062"/>
    </source>
</evidence>
<dbReference type="GO" id="GO:0007007">
    <property type="term" value="P:inner mitochondrial membrane organization"/>
    <property type="evidence" value="ECO:0007669"/>
    <property type="project" value="TreeGrafter"/>
</dbReference>
<dbReference type="RefSeq" id="XP_013412978.1">
    <property type="nucleotide sequence ID" value="XM_013557524.1"/>
</dbReference>
<dbReference type="GO" id="GO:0005743">
    <property type="term" value="C:mitochondrial inner membrane"/>
    <property type="evidence" value="ECO:0007669"/>
    <property type="project" value="UniProtKB-SubCell"/>
</dbReference>
<dbReference type="Proteomes" id="UP000085678">
    <property type="component" value="Unplaced"/>
</dbReference>
<comment type="subcellular location">
    <subcellularLocation>
        <location evidence="1">Mitochondrion inner membrane</location>
        <topology evidence="1">Peripheral membrane protein</topology>
        <orientation evidence="1">Intermembrane side</orientation>
    </subcellularLocation>
    <subcellularLocation>
        <location evidence="10">Mitochondrion outer membrane</location>
        <topology evidence="10">Peripheral membrane protein</topology>
        <orientation evidence="10">Intermembrane side</orientation>
    </subcellularLocation>
</comment>
<evidence type="ECO:0000256" key="10">
    <source>
        <dbReference type="ARBA" id="ARBA00024323"/>
    </source>
</evidence>
<dbReference type="SMART" id="SM00563">
    <property type="entry name" value="PlsC"/>
    <property type="match status" value="1"/>
</dbReference>
<accession>A0A1S3JRE3</accession>
<dbReference type="STRING" id="7574.A0A1S3JRE3"/>
<dbReference type="InParanoid" id="A0A1S3JRE3"/>
<dbReference type="InterPro" id="IPR002123">
    <property type="entry name" value="Plipid/glycerol_acylTrfase"/>
</dbReference>
<keyword evidence="15" id="KW-1185">Reference proteome</keyword>
<dbReference type="GO" id="GO:0035965">
    <property type="term" value="P:cardiolipin acyl-chain remodeling"/>
    <property type="evidence" value="ECO:0007669"/>
    <property type="project" value="TreeGrafter"/>
</dbReference>
<protein>
    <recommendedName>
        <fullName evidence="13">Tafazzin family protein</fullName>
    </recommendedName>
</protein>
<evidence type="ECO:0000256" key="9">
    <source>
        <dbReference type="ARBA" id="ARBA00023315"/>
    </source>
</evidence>
<keyword evidence="6" id="KW-0443">Lipid metabolism</keyword>
<dbReference type="AlphaFoldDB" id="A0A1S3JRE3"/>
<dbReference type="Pfam" id="PF01553">
    <property type="entry name" value="Acyltransferase"/>
    <property type="match status" value="1"/>
</dbReference>
<keyword evidence="5" id="KW-0999">Mitochondrion inner membrane</keyword>
<dbReference type="GeneID" id="106175493"/>
<keyword evidence="7" id="KW-0496">Mitochondrion</keyword>
<organism evidence="15 16">
    <name type="scientific">Lingula anatina</name>
    <name type="common">Brachiopod</name>
    <name type="synonym">Lingula unguis</name>
    <dbReference type="NCBI Taxonomy" id="7574"/>
    <lineage>
        <taxon>Eukaryota</taxon>
        <taxon>Metazoa</taxon>
        <taxon>Spiralia</taxon>
        <taxon>Lophotrochozoa</taxon>
        <taxon>Brachiopoda</taxon>
        <taxon>Linguliformea</taxon>
        <taxon>Lingulata</taxon>
        <taxon>Lingulida</taxon>
        <taxon>Linguloidea</taxon>
        <taxon>Lingulidae</taxon>
        <taxon>Lingula</taxon>
    </lineage>
</organism>
<dbReference type="CDD" id="cd07989">
    <property type="entry name" value="LPLAT_AGPAT-like"/>
    <property type="match status" value="1"/>
</dbReference>